<dbReference type="SUPFAM" id="SSF51182">
    <property type="entry name" value="RmlC-like cupins"/>
    <property type="match status" value="1"/>
</dbReference>
<dbReference type="Gene3D" id="2.60.120.10">
    <property type="entry name" value="Jelly Rolls"/>
    <property type="match status" value="2"/>
</dbReference>
<protein>
    <submittedName>
        <fullName evidence="6">Pirin family protein</fullName>
    </submittedName>
</protein>
<evidence type="ECO:0000313" key="6">
    <source>
        <dbReference type="EMBL" id="TWV98719.1"/>
    </source>
</evidence>
<keyword evidence="2" id="KW-0479">Metal-binding</keyword>
<dbReference type="AlphaFoldDB" id="A0A5C6LQF5"/>
<keyword evidence="2" id="KW-0408">Iron</keyword>
<reference evidence="6 7" key="1">
    <citation type="submission" date="2019-08" db="EMBL/GenBank/DDBJ databases">
        <title>Whole genome sequencing of chitin degrading bacteria Chitinophaga pinensis YS16.</title>
        <authorList>
            <person name="Singh R.P."/>
            <person name="Manchanda G."/>
            <person name="Maurya I.K."/>
            <person name="Joshi N.K."/>
            <person name="Srivastava A.K."/>
        </authorList>
    </citation>
    <scope>NUCLEOTIDE SEQUENCE [LARGE SCALE GENOMIC DNA]</scope>
    <source>
        <strain evidence="6 7">YS-16</strain>
    </source>
</reference>
<dbReference type="Pfam" id="PF17954">
    <property type="entry name" value="Pirin_C_2"/>
    <property type="match status" value="1"/>
</dbReference>
<dbReference type="PIRSF" id="PIRSF006232">
    <property type="entry name" value="Pirin"/>
    <property type="match status" value="1"/>
</dbReference>
<dbReference type="InterPro" id="IPR003829">
    <property type="entry name" value="Pirin_N_dom"/>
</dbReference>
<feature type="binding site" evidence="2">
    <location>
        <position position="103"/>
    </location>
    <ligand>
        <name>Fe cation</name>
        <dbReference type="ChEBI" id="CHEBI:24875"/>
    </ligand>
</feature>
<organism evidence="6 7">
    <name type="scientific">Chitinophaga pinensis</name>
    <dbReference type="NCBI Taxonomy" id="79329"/>
    <lineage>
        <taxon>Bacteria</taxon>
        <taxon>Pseudomonadati</taxon>
        <taxon>Bacteroidota</taxon>
        <taxon>Chitinophagia</taxon>
        <taxon>Chitinophagales</taxon>
        <taxon>Chitinophagaceae</taxon>
        <taxon>Chitinophaga</taxon>
    </lineage>
</organism>
<evidence type="ECO:0000259" key="4">
    <source>
        <dbReference type="Pfam" id="PF02678"/>
    </source>
</evidence>
<name>A0A5C6LQF5_9BACT</name>
<evidence type="ECO:0000256" key="3">
    <source>
        <dbReference type="RuleBase" id="RU003457"/>
    </source>
</evidence>
<dbReference type="PANTHER" id="PTHR43212">
    <property type="entry name" value="QUERCETIN 2,3-DIOXYGENASE"/>
    <property type="match status" value="1"/>
</dbReference>
<feature type="binding site" evidence="2">
    <location>
        <position position="61"/>
    </location>
    <ligand>
        <name>Fe cation</name>
        <dbReference type="ChEBI" id="CHEBI:24875"/>
    </ligand>
</feature>
<proteinExistence type="inferred from homology"/>
<comment type="similarity">
    <text evidence="1 3">Belongs to the pirin family.</text>
</comment>
<dbReference type="InterPro" id="IPR014710">
    <property type="entry name" value="RmlC-like_jellyroll"/>
</dbReference>
<dbReference type="GO" id="GO:0046872">
    <property type="term" value="F:metal ion binding"/>
    <property type="evidence" value="ECO:0007669"/>
    <property type="project" value="UniProtKB-KW"/>
</dbReference>
<dbReference type="OrthoDB" id="321327at2"/>
<feature type="binding site" evidence="2">
    <location>
        <position position="59"/>
    </location>
    <ligand>
        <name>Fe cation</name>
        <dbReference type="ChEBI" id="CHEBI:24875"/>
    </ligand>
</feature>
<keyword evidence="7" id="KW-1185">Reference proteome</keyword>
<dbReference type="Pfam" id="PF02678">
    <property type="entry name" value="Pirin"/>
    <property type="match status" value="1"/>
</dbReference>
<evidence type="ECO:0000259" key="5">
    <source>
        <dbReference type="Pfam" id="PF17954"/>
    </source>
</evidence>
<dbReference type="RefSeq" id="WP_146306747.1">
    <property type="nucleotide sequence ID" value="NZ_VOHS01000024.1"/>
</dbReference>
<comment type="caution">
    <text evidence="6">The sequence shown here is derived from an EMBL/GenBank/DDBJ whole genome shotgun (WGS) entry which is preliminary data.</text>
</comment>
<dbReference type="CDD" id="cd02910">
    <property type="entry name" value="cupin_Yhhw_N"/>
    <property type="match status" value="1"/>
</dbReference>
<feature type="domain" description="Quercetin 2,3-dioxygenase C-terminal cupin" evidence="5">
    <location>
        <begin position="149"/>
        <end position="235"/>
    </location>
</feature>
<dbReference type="Proteomes" id="UP000318815">
    <property type="component" value="Unassembled WGS sequence"/>
</dbReference>
<dbReference type="InterPro" id="IPR041602">
    <property type="entry name" value="Quercetinase_C"/>
</dbReference>
<gene>
    <name evidence="6" type="ORF">FEF09_20015</name>
</gene>
<dbReference type="InterPro" id="IPR012093">
    <property type="entry name" value="Pirin"/>
</dbReference>
<feature type="binding site" evidence="2">
    <location>
        <position position="105"/>
    </location>
    <ligand>
        <name>Fe cation</name>
        <dbReference type="ChEBI" id="CHEBI:24875"/>
    </ligand>
</feature>
<feature type="domain" description="Pirin N-terminal" evidence="4">
    <location>
        <begin position="12"/>
        <end position="121"/>
    </location>
</feature>
<evidence type="ECO:0000256" key="2">
    <source>
        <dbReference type="PIRSR" id="PIRSR006232-1"/>
    </source>
</evidence>
<comment type="cofactor">
    <cofactor evidence="2">
        <name>Fe cation</name>
        <dbReference type="ChEBI" id="CHEBI:24875"/>
    </cofactor>
    <text evidence="2">Binds 1 Fe cation per subunit.</text>
</comment>
<accession>A0A5C6LQF5</accession>
<sequence length="239" mass="26781">MANTILHKADTRGHADHGWLDSHHTFSFANYYNPERMQFGALRVLNDDVVAGGRGFDSHPHDNMEIISIPLEGALEHKDNLGNTVITEAGEIQVMSTGTGVFHSEYNAYADKTARFLQIWLFPNQLNVTPRYDQTKINIADRKNTLQQLISPDKNGEGTWLYQDAWFHMGRFDKGISTTYNVKKTGNGVYLFVISGSFSIDGQELNTRDGYGITDPGQLNITALEENAELLVIDIPLFS</sequence>
<evidence type="ECO:0000256" key="1">
    <source>
        <dbReference type="ARBA" id="ARBA00008416"/>
    </source>
</evidence>
<dbReference type="PANTHER" id="PTHR43212:SF3">
    <property type="entry name" value="QUERCETIN 2,3-DIOXYGENASE"/>
    <property type="match status" value="1"/>
</dbReference>
<evidence type="ECO:0000313" key="7">
    <source>
        <dbReference type="Proteomes" id="UP000318815"/>
    </source>
</evidence>
<dbReference type="EMBL" id="VOHS01000024">
    <property type="protein sequence ID" value="TWV98719.1"/>
    <property type="molecule type" value="Genomic_DNA"/>
</dbReference>
<dbReference type="InterPro" id="IPR011051">
    <property type="entry name" value="RmlC_Cupin_sf"/>
</dbReference>